<accession>A0AC35U265</accession>
<name>A0AC35U265_9BILA</name>
<evidence type="ECO:0000313" key="2">
    <source>
        <dbReference type="WBParaSite" id="RSKR_0000705000.1"/>
    </source>
</evidence>
<reference evidence="2" key="1">
    <citation type="submission" date="2016-11" db="UniProtKB">
        <authorList>
            <consortium name="WormBaseParasite"/>
        </authorList>
    </citation>
    <scope>IDENTIFICATION</scope>
    <source>
        <strain evidence="2">KR3021</strain>
    </source>
</reference>
<sequence length="372" mass="40964">MANNKQQTNCGLPIGTYDVVLGESFLRPSMSKSFHSIRYDFKPKSVTTSSETYLQLSDKKEGYANVGIKSAANNSLTLYKGSNKTVTNNKECLMVYNDSTKTFNIEVFSSHMNVKQVRNVEPNVEALFRKKIGMEVIAPAAAPVLNSDPLDEFFGSPKTSTVKEAHKEVPKKVTTKNTGGKKKEVVTGKLKEVSKPEPMEVTKNEIPKTEITTEAMFSIMNVAGSRRNSDPYASSDSDEGQPMTFTAPKTAPEPMDVVSDSSDSESDSDDELDELMQAELESITPVSPKVFEFNDKKKKSPSPAIKTDPTKSKSISTIDEIFECFEDKTVDDQQSSSKKVESNPTNEGGSLWMGDLDLSESSDDDDDDEDED</sequence>
<proteinExistence type="predicted"/>
<protein>
    <submittedName>
        <fullName evidence="2">Ell-associated factor Eaf</fullName>
    </submittedName>
</protein>
<dbReference type="Proteomes" id="UP000095286">
    <property type="component" value="Unplaced"/>
</dbReference>
<dbReference type="WBParaSite" id="RSKR_0000705000.1">
    <property type="protein sequence ID" value="RSKR_0000705000.1"/>
    <property type="gene ID" value="RSKR_0000705000"/>
</dbReference>
<organism evidence="1 2">
    <name type="scientific">Rhabditophanes sp. KR3021</name>
    <dbReference type="NCBI Taxonomy" id="114890"/>
    <lineage>
        <taxon>Eukaryota</taxon>
        <taxon>Metazoa</taxon>
        <taxon>Ecdysozoa</taxon>
        <taxon>Nematoda</taxon>
        <taxon>Chromadorea</taxon>
        <taxon>Rhabditida</taxon>
        <taxon>Tylenchina</taxon>
        <taxon>Panagrolaimomorpha</taxon>
        <taxon>Strongyloidoidea</taxon>
        <taxon>Alloionematidae</taxon>
        <taxon>Rhabditophanes</taxon>
    </lineage>
</organism>
<evidence type="ECO:0000313" key="1">
    <source>
        <dbReference type="Proteomes" id="UP000095286"/>
    </source>
</evidence>